<dbReference type="RefSeq" id="WP_041094603.1">
    <property type="nucleotide sequence ID" value="NZ_AP014680.1"/>
</dbReference>
<dbReference type="HOGENOM" id="CLU_089225_2_0_9"/>
<dbReference type="InterPro" id="IPR017195">
    <property type="entry name" value="ABC_thiamin-permease_prd"/>
</dbReference>
<evidence type="ECO:0000313" key="2">
    <source>
        <dbReference type="EMBL" id="BAP86492.1"/>
    </source>
</evidence>
<feature type="transmembrane region" description="Helical" evidence="1">
    <location>
        <begin position="12"/>
        <end position="32"/>
    </location>
</feature>
<dbReference type="Pfam" id="PF09819">
    <property type="entry name" value="ABC_cobalt"/>
    <property type="match status" value="1"/>
</dbReference>
<keyword evidence="1" id="KW-0472">Membrane</keyword>
<evidence type="ECO:0000313" key="3">
    <source>
        <dbReference type="Proteomes" id="UP000031620"/>
    </source>
</evidence>
<sequence>MNQRAHWHVRDIILLALIGILFGAIFLGTNFIYDGLTVALTPIGLAPMANDLSMGIWIMAGPLAGFMLRIPGAGFLGEFLAAIGEMFFGGQWGASTLISGAVQGVAIELGFTLTGYKFYNWLTLTLSTLTSTIITFGWDMFRNGYAAFSPKLLILLFIVRFISIFFFGGILVKLITNLLERSHVLNR</sequence>
<dbReference type="Proteomes" id="UP000031620">
    <property type="component" value="Chromosome"/>
</dbReference>
<dbReference type="PIRSF" id="PIRSF037394">
    <property type="entry name" value="ABC_thiamine-permease_YkoE_prd"/>
    <property type="match status" value="1"/>
</dbReference>
<organism evidence="2 3">
    <name type="scientific">Paucilactobacillus hokkaidonensis JCM 18461</name>
    <dbReference type="NCBI Taxonomy" id="1291742"/>
    <lineage>
        <taxon>Bacteria</taxon>
        <taxon>Bacillati</taxon>
        <taxon>Bacillota</taxon>
        <taxon>Bacilli</taxon>
        <taxon>Lactobacillales</taxon>
        <taxon>Lactobacillaceae</taxon>
        <taxon>Paucilactobacillus</taxon>
    </lineage>
</organism>
<keyword evidence="1" id="KW-1133">Transmembrane helix</keyword>
<feature type="transmembrane region" description="Helical" evidence="1">
    <location>
        <begin position="118"/>
        <end position="141"/>
    </location>
</feature>
<dbReference type="KEGG" id="lho:LOOC260_119860"/>
<dbReference type="AlphaFoldDB" id="A0A0A1GW52"/>
<feature type="transmembrane region" description="Helical" evidence="1">
    <location>
        <begin position="153"/>
        <end position="175"/>
    </location>
</feature>
<feature type="transmembrane region" description="Helical" evidence="1">
    <location>
        <begin position="52"/>
        <end position="68"/>
    </location>
</feature>
<protein>
    <submittedName>
        <fullName evidence="2">ABC transporter permease protein</fullName>
    </submittedName>
</protein>
<name>A0A0A1GW52_9LACO</name>
<proteinExistence type="predicted"/>
<keyword evidence="1" id="KW-0812">Transmembrane</keyword>
<evidence type="ECO:0000256" key="1">
    <source>
        <dbReference type="SAM" id="Phobius"/>
    </source>
</evidence>
<accession>A0A0A1GW52</accession>
<gene>
    <name evidence="2" type="ORF">LOOC260_119860</name>
</gene>
<dbReference type="STRING" id="1291742.LOOC260_119860"/>
<reference evidence="2 3" key="1">
    <citation type="submission" date="2014-11" db="EMBL/GenBank/DDBJ databases">
        <title>Complete genome sequence and analysis of Lactobacillus hokkaidonensis LOOC260T.</title>
        <authorList>
            <person name="Tanizawa Y."/>
            <person name="Tohno M."/>
            <person name="Kaminuma E."/>
            <person name="Nakamura Y."/>
            <person name="Arita M."/>
        </authorList>
    </citation>
    <scope>NUCLEOTIDE SEQUENCE [LARGE SCALE GENOMIC DNA]</scope>
    <source>
        <strain evidence="2 3">LOOC260</strain>
    </source>
</reference>
<dbReference type="EMBL" id="AP014680">
    <property type="protein sequence ID" value="BAP86492.1"/>
    <property type="molecule type" value="Genomic_DNA"/>
</dbReference>